<evidence type="ECO:0000313" key="8">
    <source>
        <dbReference type="Proteomes" id="UP000003240"/>
    </source>
</evidence>
<accession>F7NDR3</accession>
<keyword evidence="2" id="KW-1003">Cell membrane</keyword>
<feature type="transmembrane region" description="Helical" evidence="6">
    <location>
        <begin position="73"/>
        <end position="91"/>
    </location>
</feature>
<dbReference type="InterPro" id="IPR010343">
    <property type="entry name" value="ArAE_1"/>
</dbReference>
<dbReference type="eggNOG" id="COG4129">
    <property type="taxonomic scope" value="Bacteria"/>
</dbReference>
<keyword evidence="4 6" id="KW-1133">Transmembrane helix</keyword>
<keyword evidence="5 6" id="KW-0472">Membrane</keyword>
<protein>
    <recommendedName>
        <fullName evidence="9">Aromatic acid exporter family member 1</fullName>
    </recommendedName>
</protein>
<dbReference type="Proteomes" id="UP000003240">
    <property type="component" value="Unassembled WGS sequence"/>
</dbReference>
<dbReference type="GO" id="GO:0005886">
    <property type="term" value="C:plasma membrane"/>
    <property type="evidence" value="ECO:0007669"/>
    <property type="project" value="UniProtKB-SubCell"/>
</dbReference>
<reference evidence="7 8" key="1">
    <citation type="journal article" date="2011" name="EMBO J.">
        <title>Structural diversity of bacterial flagellar motors.</title>
        <authorList>
            <person name="Chen S."/>
            <person name="Beeby M."/>
            <person name="Murphy G.E."/>
            <person name="Leadbetter J.R."/>
            <person name="Hendrixson D.R."/>
            <person name="Briegel A."/>
            <person name="Li Z."/>
            <person name="Shi J."/>
            <person name="Tocheva E.I."/>
            <person name="Muller A."/>
            <person name="Dobro M.J."/>
            <person name="Jensen G.J."/>
        </authorList>
    </citation>
    <scope>NUCLEOTIDE SEQUENCE [LARGE SCALE GENOMIC DNA]</scope>
    <source>
        <strain evidence="7 8">DSM 6540</strain>
    </source>
</reference>
<organism evidence="7 8">
    <name type="scientific">Acetonema longum DSM 6540</name>
    <dbReference type="NCBI Taxonomy" id="1009370"/>
    <lineage>
        <taxon>Bacteria</taxon>
        <taxon>Bacillati</taxon>
        <taxon>Bacillota</taxon>
        <taxon>Negativicutes</taxon>
        <taxon>Acetonemataceae</taxon>
        <taxon>Acetonema</taxon>
    </lineage>
</organism>
<evidence type="ECO:0000256" key="6">
    <source>
        <dbReference type="SAM" id="Phobius"/>
    </source>
</evidence>
<evidence type="ECO:0000256" key="2">
    <source>
        <dbReference type="ARBA" id="ARBA00022475"/>
    </source>
</evidence>
<comment type="caution">
    <text evidence="7">The sequence shown here is derived from an EMBL/GenBank/DDBJ whole genome shotgun (WGS) entry which is preliminary data.</text>
</comment>
<sequence>MPEPASSGLRIHERQVTGKMKIGARIIKTGIAVTITMYICKTFRLEPAFFGAVSAVVNMQPSIFLTFKTAWDQILVHILGVTAGIACGYLIGGHPIAMGLISIILILMYIKFNLHSGISTGIVAALFVVGSGQEAFLLEHALNRTAVIFTGLVTAMLVNILLWPPRYKKQFTAKLKESNETAVRYFCQAVAGYVQLENEAPEVHQDQREKVHQLNREIRSLSKLLSREGQVLASGSVEEGEWFVKARQLMDYNESLTEKADRIYSILPDRFDRRVKAGLPPISDEFKVILGILNSGAASLDRVNAKIRKVIIEGQPVEPEEINEDYWERLSEAIETWQQRLTGSYYVHALTEAAVTANELKRVVRQGKKLLADSTAVTI</sequence>
<feature type="transmembrane region" description="Helical" evidence="6">
    <location>
        <begin position="103"/>
        <end position="129"/>
    </location>
</feature>
<proteinExistence type="predicted"/>
<dbReference type="STRING" id="1009370.ALO_00850"/>
<keyword evidence="8" id="KW-1185">Reference proteome</keyword>
<evidence type="ECO:0008006" key="9">
    <source>
        <dbReference type="Google" id="ProtNLM"/>
    </source>
</evidence>
<evidence type="ECO:0000313" key="7">
    <source>
        <dbReference type="EMBL" id="EGO65832.1"/>
    </source>
</evidence>
<dbReference type="AlphaFoldDB" id="F7NDR3"/>
<name>F7NDR3_9FIRM</name>
<evidence type="ECO:0000256" key="1">
    <source>
        <dbReference type="ARBA" id="ARBA00004651"/>
    </source>
</evidence>
<gene>
    <name evidence="7" type="ORF">ALO_00850</name>
</gene>
<feature type="transmembrane region" description="Helical" evidence="6">
    <location>
        <begin position="141"/>
        <end position="162"/>
    </location>
</feature>
<evidence type="ECO:0000256" key="4">
    <source>
        <dbReference type="ARBA" id="ARBA00022989"/>
    </source>
</evidence>
<dbReference type="EMBL" id="AFGF01000010">
    <property type="protein sequence ID" value="EGO65832.1"/>
    <property type="molecule type" value="Genomic_DNA"/>
</dbReference>
<evidence type="ECO:0000256" key="5">
    <source>
        <dbReference type="ARBA" id="ARBA00023136"/>
    </source>
</evidence>
<comment type="subcellular location">
    <subcellularLocation>
        <location evidence="1">Cell membrane</location>
        <topology evidence="1">Multi-pass membrane protein</topology>
    </subcellularLocation>
</comment>
<dbReference type="Pfam" id="PF06081">
    <property type="entry name" value="ArAE_1"/>
    <property type="match status" value="1"/>
</dbReference>
<dbReference type="PANTHER" id="PTHR30509:SF27">
    <property type="entry name" value="UPF0421 PROTEIN YGAE"/>
    <property type="match status" value="1"/>
</dbReference>
<dbReference type="PANTHER" id="PTHR30509">
    <property type="entry name" value="P-HYDROXYBENZOIC ACID EFFLUX PUMP SUBUNIT-RELATED"/>
    <property type="match status" value="1"/>
</dbReference>
<evidence type="ECO:0000256" key="3">
    <source>
        <dbReference type="ARBA" id="ARBA00022692"/>
    </source>
</evidence>
<keyword evidence="3 6" id="KW-0812">Transmembrane</keyword>
<feature type="transmembrane region" description="Helical" evidence="6">
    <location>
        <begin position="22"/>
        <end position="40"/>
    </location>
</feature>